<evidence type="ECO:0000256" key="1">
    <source>
        <dbReference type="SAM" id="SignalP"/>
    </source>
</evidence>
<organism evidence="2 3">
    <name type="scientific">Malus domestica</name>
    <name type="common">Apple</name>
    <name type="synonym">Pyrus malus</name>
    <dbReference type="NCBI Taxonomy" id="3750"/>
    <lineage>
        <taxon>Eukaryota</taxon>
        <taxon>Viridiplantae</taxon>
        <taxon>Streptophyta</taxon>
        <taxon>Embryophyta</taxon>
        <taxon>Tracheophyta</taxon>
        <taxon>Spermatophyta</taxon>
        <taxon>Magnoliopsida</taxon>
        <taxon>eudicotyledons</taxon>
        <taxon>Gunneridae</taxon>
        <taxon>Pentapetalae</taxon>
        <taxon>rosids</taxon>
        <taxon>fabids</taxon>
        <taxon>Rosales</taxon>
        <taxon>Rosaceae</taxon>
        <taxon>Amygdaloideae</taxon>
        <taxon>Maleae</taxon>
        <taxon>Malus</taxon>
    </lineage>
</organism>
<protein>
    <submittedName>
        <fullName evidence="2">Uncharacterized protein</fullName>
    </submittedName>
</protein>
<keyword evidence="1" id="KW-0732">Signal</keyword>
<dbReference type="EMBL" id="RDQH01000329">
    <property type="protein sequence ID" value="RXI03432.1"/>
    <property type="molecule type" value="Genomic_DNA"/>
</dbReference>
<accession>A0A498KD69</accession>
<comment type="caution">
    <text evidence="2">The sequence shown here is derived from an EMBL/GenBank/DDBJ whole genome shotgun (WGS) entry which is preliminary data.</text>
</comment>
<proteinExistence type="predicted"/>
<evidence type="ECO:0000313" key="2">
    <source>
        <dbReference type="EMBL" id="RXI03432.1"/>
    </source>
</evidence>
<keyword evidence="3" id="KW-1185">Reference proteome</keyword>
<dbReference type="AlphaFoldDB" id="A0A498KD69"/>
<evidence type="ECO:0000313" key="3">
    <source>
        <dbReference type="Proteomes" id="UP000290289"/>
    </source>
</evidence>
<dbReference type="Proteomes" id="UP000290289">
    <property type="component" value="Chromosome 3"/>
</dbReference>
<gene>
    <name evidence="2" type="ORF">DVH24_004084</name>
</gene>
<reference evidence="2 3" key="1">
    <citation type="submission" date="2018-10" db="EMBL/GenBank/DDBJ databases">
        <title>A high-quality apple genome assembly.</title>
        <authorList>
            <person name="Hu J."/>
        </authorList>
    </citation>
    <scope>NUCLEOTIDE SEQUENCE [LARGE SCALE GENOMIC DNA]</scope>
    <source>
        <strain evidence="3">cv. HFTH1</strain>
        <tissue evidence="2">Young leaf</tissue>
    </source>
</reference>
<name>A0A498KD69_MALDO</name>
<feature type="signal peptide" evidence="1">
    <location>
        <begin position="1"/>
        <end position="21"/>
    </location>
</feature>
<feature type="chain" id="PRO_5019727686" evidence="1">
    <location>
        <begin position="22"/>
        <end position="109"/>
    </location>
</feature>
<sequence>MTVKAIQWLLLAHLLVHILWCVRKFQQSLCLETLLEQQPDINSFKDKTLNTTVAISMEAGLLAVCDISLEGIGELKEYQKNLRSYLGNDKANEVLGEAFYLKTIGTNDF</sequence>